<evidence type="ECO:0000313" key="2">
    <source>
        <dbReference type="EMBL" id="RFU25787.1"/>
    </source>
</evidence>
<keyword evidence="3" id="KW-1185">Reference proteome</keyword>
<evidence type="ECO:0000256" key="1">
    <source>
        <dbReference type="SAM" id="MobiDB-lite"/>
    </source>
</evidence>
<dbReference type="EMBL" id="NCSJ02000304">
    <property type="protein sequence ID" value="RFU25787.1"/>
    <property type="molecule type" value="Genomic_DNA"/>
</dbReference>
<feature type="non-terminal residue" evidence="2">
    <location>
        <position position="1"/>
    </location>
</feature>
<accession>A0A3E2GXP3</accession>
<name>A0A3E2GXP3_SCYLI</name>
<sequence>MATNTNTASRPEVDASPDVNGQSMVQHQQRPNIQQELDLQSRLPHYRTYDETGRRAPIREGRIKDRPNYSDAGNSSVRIKIELDLEIEVDLYARVKGDVTIGLM</sequence>
<feature type="compositionally biased region" description="Polar residues" evidence="1">
    <location>
        <begin position="19"/>
        <end position="38"/>
    </location>
</feature>
<gene>
    <name evidence="2" type="ORF">B7463_g10551</name>
</gene>
<feature type="compositionally biased region" description="Basic and acidic residues" evidence="1">
    <location>
        <begin position="47"/>
        <end position="68"/>
    </location>
</feature>
<evidence type="ECO:0000313" key="3">
    <source>
        <dbReference type="Proteomes" id="UP000258309"/>
    </source>
</evidence>
<reference evidence="2 3" key="1">
    <citation type="submission" date="2018-05" db="EMBL/GenBank/DDBJ databases">
        <title>Draft genome sequence of Scytalidium lignicola DSM 105466, a ubiquitous saprotrophic fungus.</title>
        <authorList>
            <person name="Buettner E."/>
            <person name="Gebauer A.M."/>
            <person name="Hofrichter M."/>
            <person name="Liers C."/>
            <person name="Kellner H."/>
        </authorList>
    </citation>
    <scope>NUCLEOTIDE SEQUENCE [LARGE SCALE GENOMIC DNA]</scope>
    <source>
        <strain evidence="2 3">DSM 105466</strain>
    </source>
</reference>
<dbReference type="AlphaFoldDB" id="A0A3E2GXP3"/>
<dbReference type="Proteomes" id="UP000258309">
    <property type="component" value="Unassembled WGS sequence"/>
</dbReference>
<organism evidence="2 3">
    <name type="scientific">Scytalidium lignicola</name>
    <name type="common">Hyphomycete</name>
    <dbReference type="NCBI Taxonomy" id="5539"/>
    <lineage>
        <taxon>Eukaryota</taxon>
        <taxon>Fungi</taxon>
        <taxon>Dikarya</taxon>
        <taxon>Ascomycota</taxon>
        <taxon>Pezizomycotina</taxon>
        <taxon>Leotiomycetes</taxon>
        <taxon>Leotiomycetes incertae sedis</taxon>
        <taxon>Scytalidium</taxon>
    </lineage>
</organism>
<dbReference type="OrthoDB" id="2279190at2759"/>
<proteinExistence type="predicted"/>
<comment type="caution">
    <text evidence="2">The sequence shown here is derived from an EMBL/GenBank/DDBJ whole genome shotgun (WGS) entry which is preliminary data.</text>
</comment>
<feature type="non-terminal residue" evidence="2">
    <location>
        <position position="104"/>
    </location>
</feature>
<feature type="region of interest" description="Disordered" evidence="1">
    <location>
        <begin position="1"/>
        <end position="74"/>
    </location>
</feature>
<protein>
    <submittedName>
        <fullName evidence="2">Uncharacterized protein</fullName>
    </submittedName>
</protein>